<evidence type="ECO:0000313" key="2">
    <source>
        <dbReference type="Proteomes" id="UP000250235"/>
    </source>
</evidence>
<reference evidence="1 2" key="1">
    <citation type="journal article" date="2015" name="Proc. Natl. Acad. Sci. U.S.A.">
        <title>The resurrection genome of Boea hygrometrica: A blueprint for survival of dehydration.</title>
        <authorList>
            <person name="Xiao L."/>
            <person name="Yang G."/>
            <person name="Zhang L."/>
            <person name="Yang X."/>
            <person name="Zhao S."/>
            <person name="Ji Z."/>
            <person name="Zhou Q."/>
            <person name="Hu M."/>
            <person name="Wang Y."/>
            <person name="Chen M."/>
            <person name="Xu Y."/>
            <person name="Jin H."/>
            <person name="Xiao X."/>
            <person name="Hu G."/>
            <person name="Bao F."/>
            <person name="Hu Y."/>
            <person name="Wan P."/>
            <person name="Li L."/>
            <person name="Deng X."/>
            <person name="Kuang T."/>
            <person name="Xiang C."/>
            <person name="Zhu J.K."/>
            <person name="Oliver M.J."/>
            <person name="He Y."/>
        </authorList>
    </citation>
    <scope>NUCLEOTIDE SEQUENCE [LARGE SCALE GENOMIC DNA]</scope>
    <source>
        <strain evidence="2">cv. XS01</strain>
    </source>
</reference>
<sequence length="104" mass="11598">MRVEVWMATRGAGQQFPGDVVSDSMVEGLDVRDKRERPGVQKLCSVYAGRGCTAYSWKNDLCGQVWRNHIELSRTEYPRRDAHGKAWRAVVAMASTVATAAKGR</sequence>
<dbReference type="AlphaFoldDB" id="A0A2Z7ALU7"/>
<keyword evidence="2" id="KW-1185">Reference proteome</keyword>
<dbReference type="Proteomes" id="UP000250235">
    <property type="component" value="Unassembled WGS sequence"/>
</dbReference>
<accession>A0A2Z7ALU7</accession>
<name>A0A2Z7ALU7_9LAMI</name>
<proteinExistence type="predicted"/>
<evidence type="ECO:0000313" key="1">
    <source>
        <dbReference type="EMBL" id="KZV22436.1"/>
    </source>
</evidence>
<dbReference type="EMBL" id="KV014368">
    <property type="protein sequence ID" value="KZV22436.1"/>
    <property type="molecule type" value="Genomic_DNA"/>
</dbReference>
<gene>
    <name evidence="1" type="ORF">F511_24368</name>
</gene>
<protein>
    <submittedName>
        <fullName evidence="1">Uncharacterized protein</fullName>
    </submittedName>
</protein>
<organism evidence="1 2">
    <name type="scientific">Dorcoceras hygrometricum</name>
    <dbReference type="NCBI Taxonomy" id="472368"/>
    <lineage>
        <taxon>Eukaryota</taxon>
        <taxon>Viridiplantae</taxon>
        <taxon>Streptophyta</taxon>
        <taxon>Embryophyta</taxon>
        <taxon>Tracheophyta</taxon>
        <taxon>Spermatophyta</taxon>
        <taxon>Magnoliopsida</taxon>
        <taxon>eudicotyledons</taxon>
        <taxon>Gunneridae</taxon>
        <taxon>Pentapetalae</taxon>
        <taxon>asterids</taxon>
        <taxon>lamiids</taxon>
        <taxon>Lamiales</taxon>
        <taxon>Gesneriaceae</taxon>
        <taxon>Didymocarpoideae</taxon>
        <taxon>Trichosporeae</taxon>
        <taxon>Loxocarpinae</taxon>
        <taxon>Dorcoceras</taxon>
    </lineage>
</organism>